<feature type="domain" description="Major facilitator superfamily (MFS) profile" evidence="5">
    <location>
        <begin position="6"/>
        <end position="397"/>
    </location>
</feature>
<dbReference type="Gene3D" id="1.20.1250.20">
    <property type="entry name" value="MFS general substrate transporter like domains"/>
    <property type="match status" value="2"/>
</dbReference>
<feature type="transmembrane region" description="Helical" evidence="4">
    <location>
        <begin position="280"/>
        <end position="299"/>
    </location>
</feature>
<feature type="transmembrane region" description="Helical" evidence="4">
    <location>
        <begin position="157"/>
        <end position="177"/>
    </location>
</feature>
<dbReference type="InterPro" id="IPR011701">
    <property type="entry name" value="MFS"/>
</dbReference>
<accession>A0A4Q7RSQ5</accession>
<reference evidence="6 7" key="1">
    <citation type="journal article" date="2015" name="Stand. Genomic Sci.">
        <title>Genomic Encyclopedia of Bacterial and Archaeal Type Strains, Phase III: the genomes of soil and plant-associated and newly described type strains.</title>
        <authorList>
            <person name="Whitman W.B."/>
            <person name="Woyke T."/>
            <person name="Klenk H.P."/>
            <person name="Zhou Y."/>
            <person name="Lilburn T.G."/>
            <person name="Beck B.J."/>
            <person name="De Vos P."/>
            <person name="Vandamme P."/>
            <person name="Eisen J.A."/>
            <person name="Garrity G."/>
            <person name="Hugenholtz P."/>
            <person name="Kyrpides N.C."/>
        </authorList>
    </citation>
    <scope>NUCLEOTIDE SEQUENCE [LARGE SCALE GENOMIC DNA]</scope>
    <source>
        <strain evidence="6 7">ASC-9842</strain>
    </source>
</reference>
<dbReference type="RefSeq" id="WP_130392332.1">
    <property type="nucleotide sequence ID" value="NZ_SGXM01000004.1"/>
</dbReference>
<keyword evidence="1 4" id="KW-0812">Transmembrane</keyword>
<organism evidence="6 7">
    <name type="scientific">Cupriavidus agavae</name>
    <dbReference type="NCBI Taxonomy" id="1001822"/>
    <lineage>
        <taxon>Bacteria</taxon>
        <taxon>Pseudomonadati</taxon>
        <taxon>Pseudomonadota</taxon>
        <taxon>Betaproteobacteria</taxon>
        <taxon>Burkholderiales</taxon>
        <taxon>Burkholderiaceae</taxon>
        <taxon>Cupriavidus</taxon>
    </lineage>
</organism>
<dbReference type="PANTHER" id="PTHR23527:SF1">
    <property type="entry name" value="BLL3282 PROTEIN"/>
    <property type="match status" value="1"/>
</dbReference>
<name>A0A4Q7RSQ5_9BURK</name>
<comment type="caution">
    <text evidence="6">The sequence shown here is derived from an EMBL/GenBank/DDBJ whole genome shotgun (WGS) entry which is preliminary data.</text>
</comment>
<sequence>MSPPPARAALTLGGTLAVQMLATASTLAFAVLAPAIPGVALASVGVFLSLVYLGGMVGSVAGAGLVGALGPVRASQLGLAAQAVALALLATGLAELRPLAALVSGLGYGPITPASSQMLARTTAPERIGFIFSLKQTGVPLGGLLAGAALPALAASWSWQAALGGLALAAVTVAAACQPLRREFDMRPAGQGARLALAPRLRQMFGDVLGDSRLRSMAAVSLLFSACQLSVSGYLMVYLTTEVGIGLTQAGMIYAITQGAGIAGRIAWGHLADLTGSPRGVLVCLAVLMSGSALATGLFTAQWALVPLCLVCAVLGATAIGWNGIYLGEVARLAPPGRVASVTGGALFCTYFGVVAGPAAFGYFAQRMHSLSLAYLALAAVPILGAALLLRGARSPHPAPTGSAPR</sequence>
<evidence type="ECO:0000313" key="6">
    <source>
        <dbReference type="EMBL" id="RZT36701.1"/>
    </source>
</evidence>
<evidence type="ECO:0000256" key="4">
    <source>
        <dbReference type="SAM" id="Phobius"/>
    </source>
</evidence>
<feature type="transmembrane region" description="Helical" evidence="4">
    <location>
        <begin position="371"/>
        <end position="390"/>
    </location>
</feature>
<dbReference type="Proteomes" id="UP000291078">
    <property type="component" value="Unassembled WGS sequence"/>
</dbReference>
<feature type="transmembrane region" description="Helical" evidence="4">
    <location>
        <begin position="305"/>
        <end position="327"/>
    </location>
</feature>
<dbReference type="AlphaFoldDB" id="A0A4Q7RSQ5"/>
<dbReference type="InterPro" id="IPR052952">
    <property type="entry name" value="MFS-Transporter"/>
</dbReference>
<dbReference type="InterPro" id="IPR020846">
    <property type="entry name" value="MFS_dom"/>
</dbReference>
<dbReference type="Pfam" id="PF07690">
    <property type="entry name" value="MFS_1"/>
    <property type="match status" value="1"/>
</dbReference>
<evidence type="ECO:0000256" key="1">
    <source>
        <dbReference type="ARBA" id="ARBA00022692"/>
    </source>
</evidence>
<dbReference type="PROSITE" id="PS50850">
    <property type="entry name" value="MFS"/>
    <property type="match status" value="1"/>
</dbReference>
<keyword evidence="2 4" id="KW-1133">Transmembrane helix</keyword>
<dbReference type="SUPFAM" id="SSF103473">
    <property type="entry name" value="MFS general substrate transporter"/>
    <property type="match status" value="1"/>
</dbReference>
<feature type="transmembrane region" description="Helical" evidence="4">
    <location>
        <begin position="40"/>
        <end position="65"/>
    </location>
</feature>
<gene>
    <name evidence="6" type="ORF">EV147_3365</name>
</gene>
<keyword evidence="7" id="KW-1185">Reference proteome</keyword>
<dbReference type="GO" id="GO:0022857">
    <property type="term" value="F:transmembrane transporter activity"/>
    <property type="evidence" value="ECO:0007669"/>
    <property type="project" value="InterPro"/>
</dbReference>
<dbReference type="EMBL" id="SGXM01000004">
    <property type="protein sequence ID" value="RZT36701.1"/>
    <property type="molecule type" value="Genomic_DNA"/>
</dbReference>
<evidence type="ECO:0000313" key="7">
    <source>
        <dbReference type="Proteomes" id="UP000291078"/>
    </source>
</evidence>
<evidence type="ECO:0000259" key="5">
    <source>
        <dbReference type="PROSITE" id="PS50850"/>
    </source>
</evidence>
<protein>
    <submittedName>
        <fullName evidence="6">Sugar phosphate permease</fullName>
    </submittedName>
</protein>
<evidence type="ECO:0000256" key="3">
    <source>
        <dbReference type="ARBA" id="ARBA00023136"/>
    </source>
</evidence>
<keyword evidence="3 4" id="KW-0472">Membrane</keyword>
<dbReference type="PANTHER" id="PTHR23527">
    <property type="entry name" value="BLL3282 PROTEIN"/>
    <property type="match status" value="1"/>
</dbReference>
<evidence type="ECO:0000256" key="2">
    <source>
        <dbReference type="ARBA" id="ARBA00022989"/>
    </source>
</evidence>
<feature type="transmembrane region" description="Helical" evidence="4">
    <location>
        <begin position="339"/>
        <end position="365"/>
    </location>
</feature>
<proteinExistence type="predicted"/>
<dbReference type="InterPro" id="IPR036259">
    <property type="entry name" value="MFS_trans_sf"/>
</dbReference>
<dbReference type="OrthoDB" id="8724598at2"/>